<dbReference type="Pfam" id="PF25310">
    <property type="entry name" value="VG15"/>
    <property type="match status" value="1"/>
</dbReference>
<evidence type="ECO:0000313" key="2">
    <source>
        <dbReference type="Proteomes" id="UP000221653"/>
    </source>
</evidence>
<dbReference type="EMBL" id="PDJF01000001">
    <property type="protein sequence ID" value="PFG28319.1"/>
    <property type="molecule type" value="Genomic_DNA"/>
</dbReference>
<dbReference type="OrthoDB" id="3194844at2"/>
<gene>
    <name evidence="1" type="ORF">ATK06_1426</name>
</gene>
<name>A0A2A9DQX6_9CORY</name>
<dbReference type="AlphaFoldDB" id="A0A2A9DQX6"/>
<dbReference type="Proteomes" id="UP000221653">
    <property type="component" value="Unassembled WGS sequence"/>
</dbReference>
<proteinExistence type="predicted"/>
<dbReference type="STRING" id="1724.GCA_001044175_01292"/>
<dbReference type="InterPro" id="IPR057369">
    <property type="entry name" value="VG15"/>
</dbReference>
<dbReference type="RefSeq" id="WP_098389082.1">
    <property type="nucleotide sequence ID" value="NZ_LS483464.1"/>
</dbReference>
<protein>
    <submittedName>
        <fullName evidence="1">Uncharacterized protein</fullName>
    </submittedName>
</protein>
<organism evidence="1 2">
    <name type="scientific">Corynebacterium renale</name>
    <dbReference type="NCBI Taxonomy" id="1724"/>
    <lineage>
        <taxon>Bacteria</taxon>
        <taxon>Bacillati</taxon>
        <taxon>Actinomycetota</taxon>
        <taxon>Actinomycetes</taxon>
        <taxon>Mycobacteriales</taxon>
        <taxon>Corynebacteriaceae</taxon>
        <taxon>Corynebacterium</taxon>
    </lineage>
</organism>
<reference evidence="1 2" key="1">
    <citation type="submission" date="2017-10" db="EMBL/GenBank/DDBJ databases">
        <title>Sequencing the genomes of 1000 actinobacteria strains.</title>
        <authorList>
            <person name="Klenk H.-P."/>
        </authorList>
    </citation>
    <scope>NUCLEOTIDE SEQUENCE [LARGE SCALE GENOMIC DNA]</scope>
    <source>
        <strain evidence="1 2">DSM 20688</strain>
    </source>
</reference>
<sequence>MSEYRDDYARSLDGLRMLVRRDLLAWWKQTEGLGFIEQKRLLEDPFAAIAETYGEQAAYAAADYLFLERSLDDTLRELEYPEVADPVGFEKARASFRYAMRVDDVGSVAERERAKTQLQAITNRLVVVPGRRTVELGVAQAGTRYARVPEPGACAWCLMVA</sequence>
<comment type="caution">
    <text evidence="1">The sequence shown here is derived from an EMBL/GenBank/DDBJ whole genome shotgun (WGS) entry which is preliminary data.</text>
</comment>
<keyword evidence="2" id="KW-1185">Reference proteome</keyword>
<evidence type="ECO:0000313" key="1">
    <source>
        <dbReference type="EMBL" id="PFG28319.1"/>
    </source>
</evidence>
<accession>A0A2A9DQX6</accession>